<feature type="region of interest" description="Disordered" evidence="2">
    <location>
        <begin position="468"/>
        <end position="506"/>
    </location>
</feature>
<keyword evidence="1" id="KW-0175">Coiled coil</keyword>
<gene>
    <name evidence="4" type="ORF">K505DRAFT_363785</name>
</gene>
<organism evidence="4 5">
    <name type="scientific">Melanomma pulvis-pyrius CBS 109.77</name>
    <dbReference type="NCBI Taxonomy" id="1314802"/>
    <lineage>
        <taxon>Eukaryota</taxon>
        <taxon>Fungi</taxon>
        <taxon>Dikarya</taxon>
        <taxon>Ascomycota</taxon>
        <taxon>Pezizomycotina</taxon>
        <taxon>Dothideomycetes</taxon>
        <taxon>Pleosporomycetidae</taxon>
        <taxon>Pleosporales</taxon>
        <taxon>Melanommataceae</taxon>
        <taxon>Melanomma</taxon>
    </lineage>
</organism>
<dbReference type="EMBL" id="MU002017">
    <property type="protein sequence ID" value="KAF2791475.1"/>
    <property type="molecule type" value="Genomic_DNA"/>
</dbReference>
<proteinExistence type="predicted"/>
<feature type="coiled-coil region" evidence="1">
    <location>
        <begin position="260"/>
        <end position="361"/>
    </location>
</feature>
<protein>
    <recommendedName>
        <fullName evidence="3">DUF7626 domain-containing protein</fullName>
    </recommendedName>
</protein>
<dbReference type="AlphaFoldDB" id="A0A6A6X5S8"/>
<dbReference type="OrthoDB" id="5321209at2759"/>
<feature type="domain" description="DUF7626" evidence="3">
    <location>
        <begin position="115"/>
        <end position="169"/>
    </location>
</feature>
<sequence>MQEEDDEGELEGYADLHNGNDDYVDTGLFVDDNGHALGPHRKKTRPAFFSRSTDAAERAARRTQVCESETFLLDEENEYLHGSSSRVPGTFGRRNRGKGKKGEPLPAYHKKVSADLDSDDELIMKMREKGFSDKQISDKLAKDGRIRYDQKSISTRIARIRLAQCEHVDYLLEEGYKEWQYDDDVLLLQAYELANIELNYEIERIRAWRFRKVSEYMRRLNQDAIFSAKACTSRYQALMDGTAKIPSELDDDPEARFAEMEAYRMEREQIREAERQEKEEKCALQRKIKDESRLRNAQKAEEAATRQKEMMNKRAEKAMKRAAQSQLKAQRARENESNRKIQLERIKAEKAAEEVARVQKRKKMNRNTTLTVSRVDSFKSVNADTPDPRSYLSIEDLQTLCSERSLSTMGRSTSEFVQRLRDADDQYSLNDIKNVCRSRGLNTAGNKVQLKYNLALAIAKKFTSFNQNRARENKNANENENQGKCADTGMDVGGDGDEKFEGAFSE</sequence>
<evidence type="ECO:0000313" key="5">
    <source>
        <dbReference type="Proteomes" id="UP000799757"/>
    </source>
</evidence>
<evidence type="ECO:0000313" key="4">
    <source>
        <dbReference type="EMBL" id="KAF2791475.1"/>
    </source>
</evidence>
<evidence type="ECO:0000256" key="1">
    <source>
        <dbReference type="SAM" id="Coils"/>
    </source>
</evidence>
<name>A0A6A6X5S8_9PLEO</name>
<dbReference type="Proteomes" id="UP000799757">
    <property type="component" value="Unassembled WGS sequence"/>
</dbReference>
<dbReference type="Pfam" id="PF24625">
    <property type="entry name" value="DUF7626"/>
    <property type="match status" value="1"/>
</dbReference>
<dbReference type="InterPro" id="IPR056043">
    <property type="entry name" value="DUF7626"/>
</dbReference>
<accession>A0A6A6X5S8</accession>
<reference evidence="4" key="1">
    <citation type="journal article" date="2020" name="Stud. Mycol.">
        <title>101 Dothideomycetes genomes: a test case for predicting lifestyles and emergence of pathogens.</title>
        <authorList>
            <person name="Haridas S."/>
            <person name="Albert R."/>
            <person name="Binder M."/>
            <person name="Bloem J."/>
            <person name="Labutti K."/>
            <person name="Salamov A."/>
            <person name="Andreopoulos B."/>
            <person name="Baker S."/>
            <person name="Barry K."/>
            <person name="Bills G."/>
            <person name="Bluhm B."/>
            <person name="Cannon C."/>
            <person name="Castanera R."/>
            <person name="Culley D."/>
            <person name="Daum C."/>
            <person name="Ezra D."/>
            <person name="Gonzalez J."/>
            <person name="Henrissat B."/>
            <person name="Kuo A."/>
            <person name="Liang C."/>
            <person name="Lipzen A."/>
            <person name="Lutzoni F."/>
            <person name="Magnuson J."/>
            <person name="Mondo S."/>
            <person name="Nolan M."/>
            <person name="Ohm R."/>
            <person name="Pangilinan J."/>
            <person name="Park H.-J."/>
            <person name="Ramirez L."/>
            <person name="Alfaro M."/>
            <person name="Sun H."/>
            <person name="Tritt A."/>
            <person name="Yoshinaga Y."/>
            <person name="Zwiers L.-H."/>
            <person name="Turgeon B."/>
            <person name="Goodwin S."/>
            <person name="Spatafora J."/>
            <person name="Crous P."/>
            <person name="Grigoriev I."/>
        </authorList>
    </citation>
    <scope>NUCLEOTIDE SEQUENCE</scope>
    <source>
        <strain evidence="4">CBS 109.77</strain>
    </source>
</reference>
<evidence type="ECO:0000259" key="3">
    <source>
        <dbReference type="Pfam" id="PF24625"/>
    </source>
</evidence>
<feature type="compositionally biased region" description="Basic and acidic residues" evidence="2">
    <location>
        <begin position="496"/>
        <end position="506"/>
    </location>
</feature>
<evidence type="ECO:0000256" key="2">
    <source>
        <dbReference type="SAM" id="MobiDB-lite"/>
    </source>
</evidence>
<keyword evidence="5" id="KW-1185">Reference proteome</keyword>
<feature type="region of interest" description="Disordered" evidence="2">
    <location>
        <begin position="81"/>
        <end position="108"/>
    </location>
</feature>